<evidence type="ECO:0000313" key="6">
    <source>
        <dbReference type="Proteomes" id="UP000669133"/>
    </source>
</evidence>
<evidence type="ECO:0000256" key="3">
    <source>
        <dbReference type="SAM" id="SignalP"/>
    </source>
</evidence>
<dbReference type="SUPFAM" id="SSF51445">
    <property type="entry name" value="(Trans)glycosidases"/>
    <property type="match status" value="1"/>
</dbReference>
<dbReference type="InterPro" id="IPR013785">
    <property type="entry name" value="Aldolase_TIM"/>
</dbReference>
<dbReference type="RefSeq" id="XP_067547044.1">
    <property type="nucleotide sequence ID" value="XM_067693309.1"/>
</dbReference>
<feature type="signal peptide" evidence="3">
    <location>
        <begin position="1"/>
        <end position="21"/>
    </location>
</feature>
<dbReference type="EC" id="3.2.1.22" evidence="2"/>
<dbReference type="PANTHER" id="PTHR35273:SF2">
    <property type="entry name" value="ALPHA-GALACTOSIDASE"/>
    <property type="match status" value="1"/>
</dbReference>
<comment type="catalytic activity">
    <reaction evidence="1">
        <text>Hydrolysis of terminal, non-reducing alpha-D-galactose residues in alpha-D-galactosides, including galactose oligosaccharides, galactomannans and galactolipids.</text>
        <dbReference type="EC" id="3.2.1.22"/>
    </reaction>
</comment>
<accession>A0A8H7Z9U7</accession>
<protein>
    <recommendedName>
        <fullName evidence="2">alpha-galactosidase</fullName>
        <ecNumber evidence="2">3.2.1.22</ecNumber>
    </recommendedName>
</protein>
<dbReference type="OrthoDB" id="2108802at2759"/>
<dbReference type="PANTHER" id="PTHR35273">
    <property type="entry name" value="ALPHA-1,4 POLYGALACTOSAMINIDASE, PUTATIVE (AFU_ORTHOLOGUE AFUA_3G07890)-RELATED"/>
    <property type="match status" value="1"/>
</dbReference>
<evidence type="ECO:0000256" key="1">
    <source>
        <dbReference type="ARBA" id="ARBA00001255"/>
    </source>
</evidence>
<sequence length="288" mass="32751">MKSIFTAWLIILTYFTTFCHAKWEAKPKDTWDCILDNPPTTSDIDDSDSNKDTQIYDIDLFDTPKSLISHIHSKNKSVICYFSAGTFETWRPDADNFTQSELGHPLHSWEGERWLNITSPNVVEIMEERIALAKSKGCDAVDPDNIDAYAYAQKKTGFKITKTDSVNYVKHLAKVAHKHDLAIGLKNGGDIVKKVVSNVDFAVVEQCGPNKECKLYQAFIKAKKPVFHIEYPPKSKSKSKSKRKSDGGDVHWPSKVYKKYCTFKNTKGFSTILKQLSLNEWVYHCPTS</sequence>
<dbReference type="Proteomes" id="UP000669133">
    <property type="component" value="Unassembled WGS sequence"/>
</dbReference>
<organism evidence="5 6">
    <name type="scientific">Candida metapsilosis</name>
    <dbReference type="NCBI Taxonomy" id="273372"/>
    <lineage>
        <taxon>Eukaryota</taxon>
        <taxon>Fungi</taxon>
        <taxon>Dikarya</taxon>
        <taxon>Ascomycota</taxon>
        <taxon>Saccharomycotina</taxon>
        <taxon>Pichiomycetes</taxon>
        <taxon>Debaryomycetaceae</taxon>
        <taxon>Candida/Lodderomyces clade</taxon>
        <taxon>Candida</taxon>
    </lineage>
</organism>
<evidence type="ECO:0000259" key="4">
    <source>
        <dbReference type="Pfam" id="PF03537"/>
    </source>
</evidence>
<evidence type="ECO:0000256" key="2">
    <source>
        <dbReference type="ARBA" id="ARBA00012755"/>
    </source>
</evidence>
<dbReference type="Pfam" id="PF03537">
    <property type="entry name" value="Glyco_hydro_114"/>
    <property type="match status" value="1"/>
</dbReference>
<dbReference type="GeneID" id="93652885"/>
<evidence type="ECO:0000313" key="5">
    <source>
        <dbReference type="EMBL" id="KAG5417928.1"/>
    </source>
</evidence>
<dbReference type="EMBL" id="JAEOAQ010000006">
    <property type="protein sequence ID" value="KAG5417928.1"/>
    <property type="molecule type" value="Genomic_DNA"/>
</dbReference>
<proteinExistence type="predicted"/>
<keyword evidence="3" id="KW-0732">Signal</keyword>
<dbReference type="Gene3D" id="3.20.20.70">
    <property type="entry name" value="Aldolase class I"/>
    <property type="match status" value="1"/>
</dbReference>
<reference evidence="5 6" key="1">
    <citation type="submission" date="2020-12" db="EMBL/GenBank/DDBJ databases">
        <title>Effect of drift, selection, and recombination on the evolution of hybrid genomes in Candida yeast pathogens.</title>
        <authorList>
            <person name="Mixao V."/>
            <person name="Ksiezopolska E."/>
            <person name="Saus E."/>
            <person name="Boekhout T."/>
            <person name="Gacser A."/>
            <person name="Gabaldon T."/>
        </authorList>
    </citation>
    <scope>NUCLEOTIDE SEQUENCE [LARGE SCALE GENOMIC DNA]</scope>
    <source>
        <strain evidence="5 6">BP57</strain>
    </source>
</reference>
<keyword evidence="6" id="KW-1185">Reference proteome</keyword>
<dbReference type="InterPro" id="IPR004352">
    <property type="entry name" value="GH114_TIM-barrel"/>
</dbReference>
<feature type="chain" id="PRO_5034386406" description="alpha-galactosidase" evidence="3">
    <location>
        <begin position="22"/>
        <end position="288"/>
    </location>
</feature>
<comment type="caution">
    <text evidence="5">The sequence shown here is derived from an EMBL/GenBank/DDBJ whole genome shotgun (WGS) entry which is preliminary data.</text>
</comment>
<gene>
    <name evidence="5" type="ORF">I9W82_004256</name>
</gene>
<dbReference type="InterPro" id="IPR017853">
    <property type="entry name" value="GH"/>
</dbReference>
<feature type="domain" description="Glycoside-hydrolase family GH114 TIM-barrel" evidence="4">
    <location>
        <begin position="30"/>
        <end position="281"/>
    </location>
</feature>
<name>A0A8H7Z9U7_9ASCO</name>
<dbReference type="GO" id="GO:0004557">
    <property type="term" value="F:alpha-galactosidase activity"/>
    <property type="evidence" value="ECO:0007669"/>
    <property type="project" value="UniProtKB-EC"/>
</dbReference>
<dbReference type="AlphaFoldDB" id="A0A8H7Z9U7"/>